<evidence type="ECO:0000256" key="1">
    <source>
        <dbReference type="SAM" id="Phobius"/>
    </source>
</evidence>
<evidence type="ECO:0000313" key="3">
    <source>
        <dbReference type="Proteomes" id="UP000178914"/>
    </source>
</evidence>
<sequence length="142" mass="16619">MQAPSMWYTNKANLNEILDCYDKHQSDLNNLYDDISEFQNCMLVTDINQKQAEIETLSDQVRILTLLESKIIIKCVGVMGQFGKNAPILLKGYCLQHRIKQWGFSLPIFTAILSFIFFNTTRKQMNIGDMRILRYQNFLKRT</sequence>
<feature type="transmembrane region" description="Helical" evidence="1">
    <location>
        <begin position="102"/>
        <end position="121"/>
    </location>
</feature>
<keyword evidence="1" id="KW-1133">Transmembrane helix</keyword>
<reference evidence="2 3" key="1">
    <citation type="journal article" date="2016" name="Nat. Commun.">
        <title>Thousands of microbial genomes shed light on interconnected biogeochemical processes in an aquifer system.</title>
        <authorList>
            <person name="Anantharaman K."/>
            <person name="Brown C.T."/>
            <person name="Hug L.A."/>
            <person name="Sharon I."/>
            <person name="Castelle C.J."/>
            <person name="Probst A.J."/>
            <person name="Thomas B.C."/>
            <person name="Singh A."/>
            <person name="Wilkins M.J."/>
            <person name="Karaoz U."/>
            <person name="Brodie E.L."/>
            <person name="Williams K.H."/>
            <person name="Hubbard S.S."/>
            <person name="Banfield J.F."/>
        </authorList>
    </citation>
    <scope>NUCLEOTIDE SEQUENCE [LARGE SCALE GENOMIC DNA]</scope>
</reference>
<keyword evidence="1" id="KW-0472">Membrane</keyword>
<dbReference type="EMBL" id="MGAS01000014">
    <property type="protein sequence ID" value="OGK52057.1"/>
    <property type="molecule type" value="Genomic_DNA"/>
</dbReference>
<organism evidence="2 3">
    <name type="scientific">Candidatus Roizmanbacteria bacterium RIFCSPLOWO2_01_FULL_42_14</name>
    <dbReference type="NCBI Taxonomy" id="1802068"/>
    <lineage>
        <taxon>Bacteria</taxon>
        <taxon>Candidatus Roizmaniibacteriota</taxon>
    </lineage>
</organism>
<proteinExistence type="predicted"/>
<comment type="caution">
    <text evidence="2">The sequence shown here is derived from an EMBL/GenBank/DDBJ whole genome shotgun (WGS) entry which is preliminary data.</text>
</comment>
<keyword evidence="1" id="KW-0812">Transmembrane</keyword>
<dbReference type="Proteomes" id="UP000178914">
    <property type="component" value="Unassembled WGS sequence"/>
</dbReference>
<dbReference type="AlphaFoldDB" id="A0A1F7J8V8"/>
<evidence type="ECO:0000313" key="2">
    <source>
        <dbReference type="EMBL" id="OGK52057.1"/>
    </source>
</evidence>
<protein>
    <submittedName>
        <fullName evidence="2">Uncharacterized protein</fullName>
    </submittedName>
</protein>
<accession>A0A1F7J8V8</accession>
<name>A0A1F7J8V8_9BACT</name>
<gene>
    <name evidence="2" type="ORF">A3B02_00160</name>
</gene>